<sequence>MAGARAVRWAVEEQDFDSDPEPSRCSWRRALRCGGAAGLLGLLALAALLLRRDEGAQQASAGTAAGPGGDSVALRGTVELEADSDCKGSTAWCSRGEVSLYCFSQVVADGLEEELVKQQLKHGVSIFACDDFTVTCKERRLLGTDKDGKEVHTVVNPESGKVQKGDVNSGATTSSFLNVLIFMKAWDILIQGGKVWKHDWTVKCDPDAVFFPTRLRSHLKAHTGGSAPPTYTLNCREKQWTQDDSQGNGHIYFTPKLYGAVEVYNMKALGAYKDAHERCLTGLNWRQWGEDLYMFQCMKMLGSQPLVDYRLVGDNRCVDNPPSTCSEANRPAYHPYKGLHEWFSCWNQSMGIQVPSEEPAVLATSGVTAKPFGSCGGQGKTERPCPKGYQCHHASKWYWQCLQKTSNADRSEFDM</sequence>
<dbReference type="InterPro" id="IPR000254">
    <property type="entry name" value="CBD"/>
</dbReference>
<proteinExistence type="predicted"/>
<evidence type="ECO:0000256" key="3">
    <source>
        <dbReference type="SAM" id="Phobius"/>
    </source>
</evidence>
<gene>
    <name evidence="5" type="ORF">AMON00008_LOCUS917</name>
</gene>
<evidence type="ECO:0000256" key="1">
    <source>
        <dbReference type="ARBA" id="ARBA00022729"/>
    </source>
</evidence>
<feature type="transmembrane region" description="Helical" evidence="3">
    <location>
        <begin position="30"/>
        <end position="50"/>
    </location>
</feature>
<dbReference type="AlphaFoldDB" id="A0A7S4PSS8"/>
<keyword evidence="3" id="KW-1133">Transmembrane helix</keyword>
<name>A0A7S4PSS8_9DINO</name>
<feature type="region of interest" description="Disordered" evidence="2">
    <location>
        <begin position="1"/>
        <end position="22"/>
    </location>
</feature>
<keyword evidence="3" id="KW-0812">Transmembrane</keyword>
<evidence type="ECO:0000256" key="2">
    <source>
        <dbReference type="SAM" id="MobiDB-lite"/>
    </source>
</evidence>
<reference evidence="5" key="1">
    <citation type="submission" date="2021-01" db="EMBL/GenBank/DDBJ databases">
        <authorList>
            <person name="Corre E."/>
            <person name="Pelletier E."/>
            <person name="Niang G."/>
            <person name="Scheremetjew M."/>
            <person name="Finn R."/>
            <person name="Kale V."/>
            <person name="Holt S."/>
            <person name="Cochrane G."/>
            <person name="Meng A."/>
            <person name="Brown T."/>
            <person name="Cohen L."/>
        </authorList>
    </citation>
    <scope>NUCLEOTIDE SEQUENCE</scope>
    <source>
        <strain evidence="5">CCMP3105</strain>
    </source>
</reference>
<organism evidence="5">
    <name type="scientific">Alexandrium monilatum</name>
    <dbReference type="NCBI Taxonomy" id="311494"/>
    <lineage>
        <taxon>Eukaryota</taxon>
        <taxon>Sar</taxon>
        <taxon>Alveolata</taxon>
        <taxon>Dinophyceae</taxon>
        <taxon>Gonyaulacales</taxon>
        <taxon>Pyrocystaceae</taxon>
        <taxon>Alexandrium</taxon>
    </lineage>
</organism>
<feature type="domain" description="CBM1" evidence="4">
    <location>
        <begin position="370"/>
        <end position="402"/>
    </location>
</feature>
<accession>A0A7S4PSS8</accession>
<dbReference type="GO" id="GO:0030248">
    <property type="term" value="F:cellulose binding"/>
    <property type="evidence" value="ECO:0007669"/>
    <property type="project" value="InterPro"/>
</dbReference>
<dbReference type="EMBL" id="HBNR01001289">
    <property type="protein sequence ID" value="CAE4561298.1"/>
    <property type="molecule type" value="Transcribed_RNA"/>
</dbReference>
<protein>
    <recommendedName>
        <fullName evidence="4">CBM1 domain-containing protein</fullName>
    </recommendedName>
</protein>
<dbReference type="SMART" id="SM00236">
    <property type="entry name" value="fCBD"/>
    <property type="match status" value="1"/>
</dbReference>
<evidence type="ECO:0000259" key="4">
    <source>
        <dbReference type="SMART" id="SM00236"/>
    </source>
</evidence>
<keyword evidence="1" id="KW-0732">Signal</keyword>
<dbReference type="GO" id="GO:0005975">
    <property type="term" value="P:carbohydrate metabolic process"/>
    <property type="evidence" value="ECO:0007669"/>
    <property type="project" value="InterPro"/>
</dbReference>
<keyword evidence="3" id="KW-0472">Membrane</keyword>
<evidence type="ECO:0000313" key="5">
    <source>
        <dbReference type="EMBL" id="CAE4561298.1"/>
    </source>
</evidence>
<dbReference type="GO" id="GO:0005576">
    <property type="term" value="C:extracellular region"/>
    <property type="evidence" value="ECO:0007669"/>
    <property type="project" value="InterPro"/>
</dbReference>